<keyword evidence="7" id="KW-0498">Mitosis</keyword>
<dbReference type="GO" id="GO:0005737">
    <property type="term" value="C:cytoplasm"/>
    <property type="evidence" value="ECO:0007669"/>
    <property type="project" value="TreeGrafter"/>
</dbReference>
<evidence type="ECO:0000256" key="1">
    <source>
        <dbReference type="ARBA" id="ARBA00011065"/>
    </source>
</evidence>
<sequence>MESSFKINISSEKPDEPPPFDITNLSPMTNLALNLSGLSTSVAGTPNRRISWSNPVPGGDKISLNLDDISSTDSPTFHNVLPCSSKSRVATLQKYTHNLAWPSDLDDEDKENATPKCKSLSQPISTEKDEFECFSQDSGYLSSASKSLFAGCSPASSYFTKVRSSVFDDDSMDNIFHLDGGKDSQELLAVPESMSNLLTKPLSDREKPKRPANGTRRGKLPIRRCLSMDIDSDSESPIPTSSGSLHSISSSDDKNTEVDLSKKCTFKRPEPPSDYFSCQNKRRKSSPSLKLPSPICEYRIQRSYSETAATITQVLMKTDSQPELIGDGSRSCALPLVRGRHQDLKSITCATLVRLLNGDYKNEVDNFKLIDCRYPYEYDGGHIKGAENLYTKEDIMDFLNEDGESNKKSIIIFHCEFSSERAPSLCRFLRNKDRELNQGNYPHLNHPEVYILEGGYKAFYENHKELCEPQGYKPMKHKDHGFELRHFRAKSKSWGSDTRSRVPLKSCSQPSAI</sequence>
<dbReference type="SMART" id="SM00450">
    <property type="entry name" value="RHOD"/>
    <property type="match status" value="1"/>
</dbReference>
<comment type="catalytic activity">
    <reaction evidence="6 7">
        <text>O-phospho-L-tyrosyl-[protein] + H2O = L-tyrosyl-[protein] + phosphate</text>
        <dbReference type="Rhea" id="RHEA:10684"/>
        <dbReference type="Rhea" id="RHEA-COMP:10136"/>
        <dbReference type="Rhea" id="RHEA-COMP:20101"/>
        <dbReference type="ChEBI" id="CHEBI:15377"/>
        <dbReference type="ChEBI" id="CHEBI:43474"/>
        <dbReference type="ChEBI" id="CHEBI:46858"/>
        <dbReference type="ChEBI" id="CHEBI:61978"/>
        <dbReference type="EC" id="3.1.3.48"/>
    </reaction>
</comment>
<evidence type="ECO:0000256" key="2">
    <source>
        <dbReference type="ARBA" id="ARBA00022618"/>
    </source>
</evidence>
<evidence type="ECO:0000256" key="8">
    <source>
        <dbReference type="SAM" id="MobiDB-lite"/>
    </source>
</evidence>
<dbReference type="EC" id="3.1.3.48" evidence="7"/>
<dbReference type="GO" id="GO:0110032">
    <property type="term" value="P:positive regulation of G2/MI transition of meiotic cell cycle"/>
    <property type="evidence" value="ECO:0007669"/>
    <property type="project" value="TreeGrafter"/>
</dbReference>
<dbReference type="InterPro" id="IPR036873">
    <property type="entry name" value="Rhodanese-like_dom_sf"/>
</dbReference>
<dbReference type="Gene3D" id="3.40.250.10">
    <property type="entry name" value="Rhodanese-like domain"/>
    <property type="match status" value="1"/>
</dbReference>
<dbReference type="PANTHER" id="PTHR10828:SF17">
    <property type="entry name" value="PROTEIN-TYROSINE-PHOSPHATASE"/>
    <property type="match status" value="1"/>
</dbReference>
<evidence type="ECO:0000313" key="11">
    <source>
        <dbReference type="Proteomes" id="UP000827092"/>
    </source>
</evidence>
<evidence type="ECO:0000256" key="4">
    <source>
        <dbReference type="ARBA" id="ARBA00022912"/>
    </source>
</evidence>
<keyword evidence="2 7" id="KW-0132">Cell division</keyword>
<dbReference type="PRINTS" id="PR00716">
    <property type="entry name" value="MPIPHPHTASE"/>
</dbReference>
<evidence type="ECO:0000256" key="3">
    <source>
        <dbReference type="ARBA" id="ARBA00022801"/>
    </source>
</evidence>
<evidence type="ECO:0000256" key="6">
    <source>
        <dbReference type="ARBA" id="ARBA00051722"/>
    </source>
</evidence>
<keyword evidence="5 7" id="KW-0131">Cell cycle</keyword>
<dbReference type="InterPro" id="IPR000751">
    <property type="entry name" value="MPI_Phosphatase"/>
</dbReference>
<evidence type="ECO:0000259" key="9">
    <source>
        <dbReference type="PROSITE" id="PS50206"/>
    </source>
</evidence>
<dbReference type="Pfam" id="PF00581">
    <property type="entry name" value="Rhodanese"/>
    <property type="match status" value="1"/>
</dbReference>
<evidence type="ECO:0000256" key="5">
    <source>
        <dbReference type="ARBA" id="ARBA00023306"/>
    </source>
</evidence>
<dbReference type="GO" id="GO:0005634">
    <property type="term" value="C:nucleus"/>
    <property type="evidence" value="ECO:0007669"/>
    <property type="project" value="TreeGrafter"/>
</dbReference>
<dbReference type="GO" id="GO:0004725">
    <property type="term" value="F:protein tyrosine phosphatase activity"/>
    <property type="evidence" value="ECO:0007669"/>
    <property type="project" value="UniProtKB-UniRule"/>
</dbReference>
<dbReference type="EMBL" id="JAFNEN010000036">
    <property type="protein sequence ID" value="KAG8198723.1"/>
    <property type="molecule type" value="Genomic_DNA"/>
</dbReference>
<dbReference type="FunFam" id="3.40.250.10:FF:000036">
    <property type="entry name" value="M-phase inducer phosphatase"/>
    <property type="match status" value="1"/>
</dbReference>
<comment type="function">
    <text evidence="7">Tyrosine protein phosphatase which functions as a dosage-dependent inducer of mitotic progression.</text>
</comment>
<dbReference type="CDD" id="cd01530">
    <property type="entry name" value="Cdc25"/>
    <property type="match status" value="1"/>
</dbReference>
<feature type="region of interest" description="Disordered" evidence="8">
    <location>
        <begin position="196"/>
        <end position="266"/>
    </location>
</feature>
<keyword evidence="3 7" id="KW-0378">Hydrolase</keyword>
<protein>
    <recommendedName>
        <fullName evidence="7">M-phase inducer phosphatase</fullName>
        <ecNumber evidence="7">3.1.3.48</ecNumber>
    </recommendedName>
</protein>
<dbReference type="AlphaFoldDB" id="A0AAV6VSI2"/>
<dbReference type="SUPFAM" id="SSF52821">
    <property type="entry name" value="Rhodanese/Cell cycle control phosphatase"/>
    <property type="match status" value="1"/>
</dbReference>
<accession>A0AAV6VSI2</accession>
<reference evidence="10 11" key="1">
    <citation type="journal article" date="2022" name="Nat. Ecol. Evol.">
        <title>A masculinizing supergene underlies an exaggerated male reproductive morph in a spider.</title>
        <authorList>
            <person name="Hendrickx F."/>
            <person name="De Corte Z."/>
            <person name="Sonet G."/>
            <person name="Van Belleghem S.M."/>
            <person name="Kostlbacher S."/>
            <person name="Vangestel C."/>
        </authorList>
    </citation>
    <scope>NUCLEOTIDE SEQUENCE [LARGE SCALE GENOMIC DNA]</scope>
    <source>
        <strain evidence="10">W744_W776</strain>
    </source>
</reference>
<dbReference type="PROSITE" id="PS50206">
    <property type="entry name" value="RHODANESE_3"/>
    <property type="match status" value="1"/>
</dbReference>
<dbReference type="PANTHER" id="PTHR10828">
    <property type="entry name" value="M-PHASE INDUCER PHOSPHATASE DUAL SPECIFICITY PHOSPHATASE CDC25"/>
    <property type="match status" value="1"/>
</dbReference>
<feature type="domain" description="Rhodanese" evidence="9">
    <location>
        <begin position="363"/>
        <end position="468"/>
    </location>
</feature>
<proteinExistence type="inferred from homology"/>
<gene>
    <name evidence="10" type="ORF">JTE90_023491</name>
</gene>
<dbReference type="Proteomes" id="UP000827092">
    <property type="component" value="Unassembled WGS sequence"/>
</dbReference>
<name>A0AAV6VSI2_9ARAC</name>
<organism evidence="10 11">
    <name type="scientific">Oedothorax gibbosus</name>
    <dbReference type="NCBI Taxonomy" id="931172"/>
    <lineage>
        <taxon>Eukaryota</taxon>
        <taxon>Metazoa</taxon>
        <taxon>Ecdysozoa</taxon>
        <taxon>Arthropoda</taxon>
        <taxon>Chelicerata</taxon>
        <taxon>Arachnida</taxon>
        <taxon>Araneae</taxon>
        <taxon>Araneomorphae</taxon>
        <taxon>Entelegynae</taxon>
        <taxon>Araneoidea</taxon>
        <taxon>Linyphiidae</taxon>
        <taxon>Erigoninae</taxon>
        <taxon>Oedothorax</taxon>
    </lineage>
</organism>
<evidence type="ECO:0000256" key="7">
    <source>
        <dbReference type="RuleBase" id="RU368028"/>
    </source>
</evidence>
<feature type="compositionally biased region" description="Low complexity" evidence="8">
    <location>
        <begin position="241"/>
        <end position="250"/>
    </location>
</feature>
<feature type="compositionally biased region" description="Basic and acidic residues" evidence="8">
    <location>
        <begin position="251"/>
        <end position="266"/>
    </location>
</feature>
<dbReference type="InterPro" id="IPR001763">
    <property type="entry name" value="Rhodanese-like_dom"/>
</dbReference>
<keyword evidence="4 7" id="KW-0904">Protein phosphatase</keyword>
<keyword evidence="11" id="KW-1185">Reference proteome</keyword>
<dbReference type="GO" id="GO:0010971">
    <property type="term" value="P:positive regulation of G2/M transition of mitotic cell cycle"/>
    <property type="evidence" value="ECO:0007669"/>
    <property type="project" value="TreeGrafter"/>
</dbReference>
<dbReference type="GO" id="GO:0032502">
    <property type="term" value="P:developmental process"/>
    <property type="evidence" value="ECO:0007669"/>
    <property type="project" value="UniProtKB-ARBA"/>
</dbReference>
<dbReference type="GO" id="GO:0000086">
    <property type="term" value="P:G2/M transition of mitotic cell cycle"/>
    <property type="evidence" value="ECO:0007669"/>
    <property type="project" value="TreeGrafter"/>
</dbReference>
<comment type="caution">
    <text evidence="10">The sequence shown here is derived from an EMBL/GenBank/DDBJ whole genome shotgun (WGS) entry which is preliminary data.</text>
</comment>
<comment type="similarity">
    <text evidence="1 7">Belongs to the MPI phosphatase family.</text>
</comment>
<dbReference type="GO" id="GO:0010256">
    <property type="term" value="P:endomembrane system organization"/>
    <property type="evidence" value="ECO:0007669"/>
    <property type="project" value="UniProtKB-ARBA"/>
</dbReference>
<feature type="region of interest" description="Disordered" evidence="8">
    <location>
        <begin position="102"/>
        <end position="121"/>
    </location>
</feature>
<dbReference type="GO" id="GO:0009794">
    <property type="term" value="P:regulation of mitotic cell cycle, embryonic"/>
    <property type="evidence" value="ECO:0007669"/>
    <property type="project" value="UniProtKB-ARBA"/>
</dbReference>
<evidence type="ECO:0000313" key="10">
    <source>
        <dbReference type="EMBL" id="KAG8198723.1"/>
    </source>
</evidence>
<dbReference type="GO" id="GO:0051301">
    <property type="term" value="P:cell division"/>
    <property type="evidence" value="ECO:0007669"/>
    <property type="project" value="UniProtKB-UniRule"/>
</dbReference>